<feature type="region of interest" description="Disordered" evidence="4">
    <location>
        <begin position="172"/>
        <end position="202"/>
    </location>
</feature>
<dbReference type="Pfam" id="PF00011">
    <property type="entry name" value="HSP20"/>
    <property type="match status" value="1"/>
</dbReference>
<accession>K4NPF2</accession>
<dbReference type="EMBL" id="JX482106">
    <property type="protein sequence ID" value="AFV46374.1"/>
    <property type="molecule type" value="mRNA"/>
</dbReference>
<protein>
    <submittedName>
        <fullName evidence="6">ACD-sHsps-like protein</fullName>
    </submittedName>
</protein>
<evidence type="ECO:0000313" key="6">
    <source>
        <dbReference type="EMBL" id="AFV46374.1"/>
    </source>
</evidence>
<dbReference type="PROSITE" id="PS01031">
    <property type="entry name" value="SHSP"/>
    <property type="match status" value="1"/>
</dbReference>
<dbReference type="PANTHER" id="PTHR46733">
    <property type="entry name" value="26.5 KDA HEAT SHOCK PROTEIN, MITOCHONDRIAL"/>
    <property type="match status" value="1"/>
</dbReference>
<evidence type="ECO:0000256" key="2">
    <source>
        <dbReference type="PROSITE-ProRule" id="PRU00285"/>
    </source>
</evidence>
<dbReference type="PANTHER" id="PTHR46733:SF2">
    <property type="entry name" value="25.3 KDA HEAT SHOCK PROTEIN, CHLOROPLASTIC-LIKE"/>
    <property type="match status" value="1"/>
</dbReference>
<dbReference type="InterPro" id="IPR044587">
    <property type="entry name" value="HSP21-like"/>
</dbReference>
<comment type="similarity">
    <text evidence="2 3">Belongs to the small heat shock protein (HSP20) family.</text>
</comment>
<keyword evidence="1" id="KW-0346">Stress response</keyword>
<organism evidence="6">
    <name type="scientific">Tamarix hispida</name>
    <dbReference type="NCBI Taxonomy" id="189793"/>
    <lineage>
        <taxon>Eukaryota</taxon>
        <taxon>Viridiplantae</taxon>
        <taxon>Streptophyta</taxon>
        <taxon>Embryophyta</taxon>
        <taxon>Tracheophyta</taxon>
        <taxon>Spermatophyta</taxon>
        <taxon>Magnoliopsida</taxon>
        <taxon>eudicotyledons</taxon>
        <taxon>Gunneridae</taxon>
        <taxon>Pentapetalae</taxon>
        <taxon>Caryophyllales</taxon>
        <taxon>Tamaricaceae</taxon>
        <taxon>Tamarix</taxon>
    </lineage>
</organism>
<evidence type="ECO:0000256" key="1">
    <source>
        <dbReference type="ARBA" id="ARBA00023016"/>
    </source>
</evidence>
<evidence type="ECO:0000256" key="3">
    <source>
        <dbReference type="RuleBase" id="RU003616"/>
    </source>
</evidence>
<reference evidence="6" key="2">
    <citation type="journal article" date="2014" name="Mol. Biol. Rep.">
        <title>Expression analysis of nine small heat shock protein genes from Tamarix hispida in response to different abiotic stresses and abscisic acid treatment.</title>
        <authorList>
            <person name="Yang G."/>
            <person name="Wang Y."/>
            <person name="Zhang K."/>
            <person name="Gao C."/>
        </authorList>
    </citation>
    <scope>NUCLEOTIDE SEQUENCE</scope>
</reference>
<sequence>MAITASNYSLCAPNISSSSKKFINPTITRQPKLNLAHVNMIKARAREEPNKSLDVEKVSQQRAQPNRWVARTAASPLGLWDRFPAARTVQQMMDTMDSLMEDPFAYSSPSALSVPVNDNDGEYGRRRRRTPWAIKERKEDYKIRFDMPGMNKDDVKVWVEEGKMLVVKAEKGTGRKGQDDGGVRQHVENDDEEWPPQSYGKYNNRIALPDNVEAEKIRAEVKDGVLYITIPKVDATSKIIDISVQ</sequence>
<dbReference type="GO" id="GO:0009408">
    <property type="term" value="P:response to heat"/>
    <property type="evidence" value="ECO:0007669"/>
    <property type="project" value="InterPro"/>
</dbReference>
<dbReference type="CDD" id="cd06464">
    <property type="entry name" value="ACD_sHsps-like"/>
    <property type="match status" value="1"/>
</dbReference>
<feature type="domain" description="SHSP" evidence="5">
    <location>
        <begin position="123"/>
        <end position="245"/>
    </location>
</feature>
<proteinExistence type="evidence at transcript level"/>
<gene>
    <name evidence="6" type="primary">HSP2</name>
</gene>
<reference evidence="6" key="1">
    <citation type="submission" date="2012-08" db="EMBL/GenBank/DDBJ databases">
        <authorList>
            <person name="Yang G.Y."/>
            <person name="Gao C.G."/>
        </authorList>
    </citation>
    <scope>NUCLEOTIDE SEQUENCE</scope>
</reference>
<dbReference type="InterPro" id="IPR002068">
    <property type="entry name" value="A-crystallin/Hsp20_dom"/>
</dbReference>
<evidence type="ECO:0000256" key="4">
    <source>
        <dbReference type="SAM" id="MobiDB-lite"/>
    </source>
</evidence>
<dbReference type="SUPFAM" id="SSF49764">
    <property type="entry name" value="HSP20-like chaperones"/>
    <property type="match status" value="1"/>
</dbReference>
<dbReference type="Gene3D" id="2.60.40.790">
    <property type="match status" value="1"/>
</dbReference>
<feature type="compositionally biased region" description="Basic and acidic residues" evidence="4">
    <location>
        <begin position="172"/>
        <end position="188"/>
    </location>
</feature>
<dbReference type="InterPro" id="IPR008978">
    <property type="entry name" value="HSP20-like_chaperone"/>
</dbReference>
<dbReference type="AlphaFoldDB" id="K4NPF2"/>
<name>K4NPF2_9CARY</name>
<evidence type="ECO:0000259" key="5">
    <source>
        <dbReference type="PROSITE" id="PS01031"/>
    </source>
</evidence>